<keyword evidence="14" id="KW-1185">Reference proteome</keyword>
<keyword evidence="7" id="KW-0378">Hydrolase</keyword>
<evidence type="ECO:0000259" key="13">
    <source>
        <dbReference type="PROSITE" id="PS51767"/>
    </source>
</evidence>
<evidence type="ECO:0000256" key="5">
    <source>
        <dbReference type="ARBA" id="ARBA00022729"/>
    </source>
</evidence>
<evidence type="ECO:0000256" key="11">
    <source>
        <dbReference type="PIRSR" id="PIRSR601461-2"/>
    </source>
</evidence>
<evidence type="ECO:0000256" key="4">
    <source>
        <dbReference type="ARBA" id="ARBA00022670"/>
    </source>
</evidence>
<evidence type="ECO:0000256" key="7">
    <source>
        <dbReference type="ARBA" id="ARBA00022801"/>
    </source>
</evidence>
<comment type="similarity">
    <text evidence="2">Belongs to the peptidase A1 family.</text>
</comment>
<keyword evidence="9 11" id="KW-1015">Disulfide bond</keyword>
<dbReference type="WBParaSite" id="ACAC_0000975101-mRNA-1">
    <property type="protein sequence ID" value="ACAC_0000975101-mRNA-1"/>
    <property type="gene ID" value="ACAC_0000975101"/>
</dbReference>
<dbReference type="GO" id="GO:0005764">
    <property type="term" value="C:lysosome"/>
    <property type="evidence" value="ECO:0007669"/>
    <property type="project" value="TreeGrafter"/>
</dbReference>
<dbReference type="FunFam" id="2.40.70.10:FF:000058">
    <property type="entry name" value="ASpartyl Protease"/>
    <property type="match status" value="1"/>
</dbReference>
<keyword evidence="8" id="KW-0865">Zymogen</keyword>
<dbReference type="InterPro" id="IPR034164">
    <property type="entry name" value="Pepsin-like_dom"/>
</dbReference>
<feature type="signal peptide" evidence="12">
    <location>
        <begin position="1"/>
        <end position="16"/>
    </location>
</feature>
<evidence type="ECO:0000256" key="9">
    <source>
        <dbReference type="ARBA" id="ARBA00023157"/>
    </source>
</evidence>
<reference evidence="15" key="2">
    <citation type="submission" date="2017-02" db="UniProtKB">
        <authorList>
            <consortium name="WormBaseParasite"/>
        </authorList>
    </citation>
    <scope>IDENTIFICATION</scope>
</reference>
<keyword evidence="5 12" id="KW-0732">Signal</keyword>
<comment type="subcellular location">
    <subcellularLocation>
        <location evidence="1">Secreted</location>
    </subcellularLocation>
</comment>
<feature type="disulfide bond" evidence="11">
    <location>
        <begin position="437"/>
        <end position="473"/>
    </location>
</feature>
<dbReference type="AlphaFoldDB" id="A0A0K0DFK4"/>
<dbReference type="InterPro" id="IPR001461">
    <property type="entry name" value="Aspartic_peptidase_A1"/>
</dbReference>
<evidence type="ECO:0000256" key="10">
    <source>
        <dbReference type="ARBA" id="ARBA00023180"/>
    </source>
</evidence>
<evidence type="ECO:0000313" key="14">
    <source>
        <dbReference type="Proteomes" id="UP000035642"/>
    </source>
</evidence>
<feature type="domain" description="Peptidase A1" evidence="13">
    <location>
        <begin position="130"/>
        <end position="513"/>
    </location>
</feature>
<evidence type="ECO:0000256" key="8">
    <source>
        <dbReference type="ARBA" id="ARBA00023145"/>
    </source>
</evidence>
<feature type="chain" id="PRO_5005326689" evidence="12">
    <location>
        <begin position="17"/>
        <end position="520"/>
    </location>
</feature>
<dbReference type="InterPro" id="IPR033121">
    <property type="entry name" value="PEPTIDASE_A1"/>
</dbReference>
<evidence type="ECO:0000256" key="1">
    <source>
        <dbReference type="ARBA" id="ARBA00004613"/>
    </source>
</evidence>
<proteinExistence type="inferred from homology"/>
<name>A0A0K0DFK4_ANGCA</name>
<dbReference type="SUPFAM" id="SSF50630">
    <property type="entry name" value="Acid proteases"/>
    <property type="match status" value="1"/>
</dbReference>
<dbReference type="Gene3D" id="2.40.70.10">
    <property type="entry name" value="Acid Proteases"/>
    <property type="match status" value="2"/>
</dbReference>
<dbReference type="GO" id="GO:0004190">
    <property type="term" value="F:aspartic-type endopeptidase activity"/>
    <property type="evidence" value="ECO:0007669"/>
    <property type="project" value="UniProtKB-KW"/>
</dbReference>
<dbReference type="PANTHER" id="PTHR47966">
    <property type="entry name" value="BETA-SITE APP-CLEAVING ENZYME, ISOFORM A-RELATED"/>
    <property type="match status" value="1"/>
</dbReference>
<evidence type="ECO:0000256" key="2">
    <source>
        <dbReference type="ARBA" id="ARBA00007447"/>
    </source>
</evidence>
<dbReference type="PANTHER" id="PTHR47966:SF8">
    <property type="entry name" value="ASPARTIC PROTEASE 1-RELATED"/>
    <property type="match status" value="1"/>
</dbReference>
<dbReference type="STRING" id="6313.A0A0K0DFK4"/>
<keyword evidence="10" id="KW-0325">Glycoprotein</keyword>
<organism evidence="14 15">
    <name type="scientific">Angiostrongylus cantonensis</name>
    <name type="common">Rat lungworm</name>
    <dbReference type="NCBI Taxonomy" id="6313"/>
    <lineage>
        <taxon>Eukaryota</taxon>
        <taxon>Metazoa</taxon>
        <taxon>Ecdysozoa</taxon>
        <taxon>Nematoda</taxon>
        <taxon>Chromadorea</taxon>
        <taxon>Rhabditida</taxon>
        <taxon>Rhabditina</taxon>
        <taxon>Rhabditomorpha</taxon>
        <taxon>Strongyloidea</taxon>
        <taxon>Metastrongylidae</taxon>
        <taxon>Angiostrongylus</taxon>
    </lineage>
</organism>
<dbReference type="PRINTS" id="PR00792">
    <property type="entry name" value="PEPSIN"/>
</dbReference>
<keyword evidence="6" id="KW-0064">Aspartyl protease</keyword>
<dbReference type="PROSITE" id="PS51767">
    <property type="entry name" value="PEPTIDASE_A1"/>
    <property type="match status" value="1"/>
</dbReference>
<dbReference type="GO" id="GO:0005576">
    <property type="term" value="C:extracellular region"/>
    <property type="evidence" value="ECO:0007669"/>
    <property type="project" value="UniProtKB-SubCell"/>
</dbReference>
<dbReference type="InterPro" id="IPR021109">
    <property type="entry name" value="Peptidase_aspartic_dom_sf"/>
</dbReference>
<dbReference type="CDD" id="cd05471">
    <property type="entry name" value="pepsin_like"/>
    <property type="match status" value="1"/>
</dbReference>
<evidence type="ECO:0000313" key="15">
    <source>
        <dbReference type="WBParaSite" id="ACAC_0000975101-mRNA-1"/>
    </source>
</evidence>
<accession>A0A0K0DFK4</accession>
<dbReference type="GO" id="GO:0006508">
    <property type="term" value="P:proteolysis"/>
    <property type="evidence" value="ECO:0007669"/>
    <property type="project" value="UniProtKB-KW"/>
</dbReference>
<reference evidence="14" key="1">
    <citation type="submission" date="2012-09" db="EMBL/GenBank/DDBJ databases">
        <authorList>
            <person name="Martin A.A."/>
        </authorList>
    </citation>
    <scope>NUCLEOTIDE SEQUENCE</scope>
</reference>
<sequence length="520" mass="57864">MKTALVLATVVAMLHAKSYKMETHSSGSLIARLIKDDLYHKHLENQRFYRTQVLKKGSQPIMNHHDNFYLANITVGTPDELSLSYVILRKPMTVFFCQLKTIAEHFCNEHLERKPLEQFFFSFEIPSDQYHINVGLAKETSVLGQTVSLMIDTSSSNLWVIDAACNTDVCNGRFDVPYTRHKFDSTKSSTFSTTNNTIFIPNKYGSCTGILVNDTVSFAGNSLVRYQLNDDIKLKGLIHQMGIDRLFLANNSAVKQLISWKRIRFKLQNWKVVADISNSGLTIDQQEFANVASMDGYLPTSPLDGIFGLGWPVVASGEVTPPMQNILPNLDAPLFTIWMDRRAASKAAGSPGLITYGAIDTTNCQSGVNYVPLSSEAYWQFNIEGFSVGSFSESRSGQVSADTSMSWIGAPGYIVDAVVSQTGAQFDIMYGFFKVDCSTMKTQPDLVFSINGFKYNIPPKEYLFDYGIEKGQCVLGLYSTNSGGFGTTWTFGNPWLRTFCNIFDIGGKRIGFAKANHSKS</sequence>
<evidence type="ECO:0000256" key="6">
    <source>
        <dbReference type="ARBA" id="ARBA00022750"/>
    </source>
</evidence>
<evidence type="ECO:0000256" key="12">
    <source>
        <dbReference type="SAM" id="SignalP"/>
    </source>
</evidence>
<evidence type="ECO:0000256" key="3">
    <source>
        <dbReference type="ARBA" id="ARBA00022525"/>
    </source>
</evidence>
<dbReference type="Proteomes" id="UP000035642">
    <property type="component" value="Unassembled WGS sequence"/>
</dbReference>
<keyword evidence="3" id="KW-0964">Secreted</keyword>
<keyword evidence="4" id="KW-0645">Protease</keyword>
<dbReference type="Pfam" id="PF00026">
    <property type="entry name" value="Asp"/>
    <property type="match status" value="2"/>
</dbReference>
<protein>
    <submittedName>
        <fullName evidence="15">Peptidase A1 domain-containing protein</fullName>
    </submittedName>
</protein>